<protein>
    <recommendedName>
        <fullName evidence="1">ATP-dependent helicase C-terminal domain-containing protein</fullName>
    </recommendedName>
</protein>
<dbReference type="GO" id="GO:0003678">
    <property type="term" value="F:DNA helicase activity"/>
    <property type="evidence" value="ECO:0007669"/>
    <property type="project" value="TreeGrafter"/>
</dbReference>
<proteinExistence type="predicted"/>
<gene>
    <name evidence="2" type="ORF">METZ01_LOCUS460374</name>
</gene>
<dbReference type="Pfam" id="PF13307">
    <property type="entry name" value="Helicase_C_2"/>
    <property type="match status" value="1"/>
</dbReference>
<dbReference type="GO" id="GO:0005524">
    <property type="term" value="F:ATP binding"/>
    <property type="evidence" value="ECO:0007669"/>
    <property type="project" value="InterPro"/>
</dbReference>
<sequence length="251" mass="28880">IKREFHPLTILNSAPLKVNQFIHDHLLDRYPSGLFCSATLTVNEEFTYFSEKTGLEIAALSHHVEEKIYPSPFHYTDQVKLFVYNHSMDVKDPAFMGEISKQIDAISVALDRRMLVLCTSYKQTTALRQILEPDIKKDNRRLIVQKPGISRNLLVRQYLEHPHSILIGTSSFWEGVDFPGDKVEILCIVKTPFDNPFDPLIQSQIEDYTQHGENAFLQYQVPEAALKLRQGFGRLIRNMTDTGICILMDTR</sequence>
<dbReference type="GO" id="GO:0016818">
    <property type="term" value="F:hydrolase activity, acting on acid anhydrides, in phosphorus-containing anhydrides"/>
    <property type="evidence" value="ECO:0007669"/>
    <property type="project" value="InterPro"/>
</dbReference>
<dbReference type="Gene3D" id="3.40.50.300">
    <property type="entry name" value="P-loop containing nucleotide triphosphate hydrolases"/>
    <property type="match status" value="1"/>
</dbReference>
<accession>A0A383AIZ0</accession>
<reference evidence="2" key="1">
    <citation type="submission" date="2018-05" db="EMBL/GenBank/DDBJ databases">
        <authorList>
            <person name="Lanie J.A."/>
            <person name="Ng W.-L."/>
            <person name="Kazmierczak K.M."/>
            <person name="Andrzejewski T.M."/>
            <person name="Davidsen T.M."/>
            <person name="Wayne K.J."/>
            <person name="Tettelin H."/>
            <person name="Glass J.I."/>
            <person name="Rusch D."/>
            <person name="Podicherti R."/>
            <person name="Tsui H.-C.T."/>
            <person name="Winkler M.E."/>
        </authorList>
    </citation>
    <scope>NUCLEOTIDE SEQUENCE</scope>
</reference>
<dbReference type="GO" id="GO:0003676">
    <property type="term" value="F:nucleic acid binding"/>
    <property type="evidence" value="ECO:0007669"/>
    <property type="project" value="InterPro"/>
</dbReference>
<name>A0A383AIZ0_9ZZZZ</name>
<dbReference type="InterPro" id="IPR006555">
    <property type="entry name" value="ATP-dep_Helicase_C"/>
</dbReference>
<dbReference type="GO" id="GO:0006139">
    <property type="term" value="P:nucleobase-containing compound metabolic process"/>
    <property type="evidence" value="ECO:0007669"/>
    <property type="project" value="InterPro"/>
</dbReference>
<evidence type="ECO:0000313" key="2">
    <source>
        <dbReference type="EMBL" id="SVE07520.1"/>
    </source>
</evidence>
<dbReference type="PANTHER" id="PTHR11472">
    <property type="entry name" value="DNA REPAIR DEAD HELICASE RAD3/XP-D SUBFAMILY MEMBER"/>
    <property type="match status" value="1"/>
</dbReference>
<dbReference type="PANTHER" id="PTHR11472:SF34">
    <property type="entry name" value="REGULATOR OF TELOMERE ELONGATION HELICASE 1"/>
    <property type="match status" value="1"/>
</dbReference>
<organism evidence="2">
    <name type="scientific">marine metagenome</name>
    <dbReference type="NCBI Taxonomy" id="408172"/>
    <lineage>
        <taxon>unclassified sequences</taxon>
        <taxon>metagenomes</taxon>
        <taxon>ecological metagenomes</taxon>
    </lineage>
</organism>
<dbReference type="InterPro" id="IPR027417">
    <property type="entry name" value="P-loop_NTPase"/>
</dbReference>
<feature type="non-terminal residue" evidence="2">
    <location>
        <position position="1"/>
    </location>
</feature>
<dbReference type="InterPro" id="IPR045028">
    <property type="entry name" value="DinG/Rad3-like"/>
</dbReference>
<dbReference type="SMART" id="SM00491">
    <property type="entry name" value="HELICc2"/>
    <property type="match status" value="1"/>
</dbReference>
<feature type="domain" description="ATP-dependent helicase C-terminal" evidence="1">
    <location>
        <begin position="124"/>
        <end position="251"/>
    </location>
</feature>
<dbReference type="SUPFAM" id="SSF52540">
    <property type="entry name" value="P-loop containing nucleoside triphosphate hydrolases"/>
    <property type="match status" value="1"/>
</dbReference>
<feature type="non-terminal residue" evidence="2">
    <location>
        <position position="251"/>
    </location>
</feature>
<evidence type="ECO:0000259" key="1">
    <source>
        <dbReference type="SMART" id="SM00491"/>
    </source>
</evidence>
<dbReference type="AlphaFoldDB" id="A0A383AIZ0"/>
<dbReference type="EMBL" id="UINC01192394">
    <property type="protein sequence ID" value="SVE07520.1"/>
    <property type="molecule type" value="Genomic_DNA"/>
</dbReference>